<keyword evidence="2" id="KW-1185">Reference proteome</keyword>
<dbReference type="EMBL" id="KK115306">
    <property type="protein sequence ID" value="KFM64731.1"/>
    <property type="molecule type" value="Genomic_DNA"/>
</dbReference>
<evidence type="ECO:0000313" key="1">
    <source>
        <dbReference type="EMBL" id="KFM64731.1"/>
    </source>
</evidence>
<proteinExistence type="predicted"/>
<organism evidence="1 2">
    <name type="scientific">Stegodyphus mimosarum</name>
    <name type="common">African social velvet spider</name>
    <dbReference type="NCBI Taxonomy" id="407821"/>
    <lineage>
        <taxon>Eukaryota</taxon>
        <taxon>Metazoa</taxon>
        <taxon>Ecdysozoa</taxon>
        <taxon>Arthropoda</taxon>
        <taxon>Chelicerata</taxon>
        <taxon>Arachnida</taxon>
        <taxon>Araneae</taxon>
        <taxon>Araneomorphae</taxon>
        <taxon>Entelegynae</taxon>
        <taxon>Eresoidea</taxon>
        <taxon>Eresidae</taxon>
        <taxon>Stegodyphus</taxon>
    </lineage>
</organism>
<gene>
    <name evidence="1" type="ORF">X975_06832</name>
</gene>
<evidence type="ECO:0000313" key="2">
    <source>
        <dbReference type="Proteomes" id="UP000054359"/>
    </source>
</evidence>
<accession>A0A087THZ2</accession>
<protein>
    <submittedName>
        <fullName evidence="1">Uncharacterized protein</fullName>
    </submittedName>
</protein>
<reference evidence="1 2" key="1">
    <citation type="submission" date="2013-11" db="EMBL/GenBank/DDBJ databases">
        <title>Genome sequencing of Stegodyphus mimosarum.</title>
        <authorList>
            <person name="Bechsgaard J."/>
        </authorList>
    </citation>
    <scope>NUCLEOTIDE SEQUENCE [LARGE SCALE GENOMIC DNA]</scope>
</reference>
<feature type="non-terminal residue" evidence="1">
    <location>
        <position position="42"/>
    </location>
</feature>
<name>A0A087THZ2_STEMI</name>
<dbReference type="AlphaFoldDB" id="A0A087THZ2"/>
<dbReference type="Proteomes" id="UP000054359">
    <property type="component" value="Unassembled WGS sequence"/>
</dbReference>
<sequence length="42" mass="5181">MQLTRCNVKYNRFSYNSYQFFGTRYRMLKTSLTTTEYKPQTL</sequence>